<feature type="compositionally biased region" description="Basic and acidic residues" evidence="1">
    <location>
        <begin position="58"/>
        <end position="68"/>
    </location>
</feature>
<feature type="region of interest" description="Disordered" evidence="1">
    <location>
        <begin position="58"/>
        <end position="79"/>
    </location>
</feature>
<dbReference type="EMBL" id="FPHC01000067">
    <property type="protein sequence ID" value="SFV62901.1"/>
    <property type="molecule type" value="Genomic_DNA"/>
</dbReference>
<gene>
    <name evidence="2" type="ORF">MNB_SV-6-525</name>
</gene>
<accession>A0A1W1CB27</accession>
<evidence type="ECO:0000256" key="1">
    <source>
        <dbReference type="SAM" id="MobiDB-lite"/>
    </source>
</evidence>
<name>A0A1W1CB27_9ZZZZ</name>
<proteinExistence type="predicted"/>
<organism evidence="2">
    <name type="scientific">hydrothermal vent metagenome</name>
    <dbReference type="NCBI Taxonomy" id="652676"/>
    <lineage>
        <taxon>unclassified sequences</taxon>
        <taxon>metagenomes</taxon>
        <taxon>ecological metagenomes</taxon>
    </lineage>
</organism>
<sequence length="210" mass="23607">MKKTTLILLSPLCLLHANSDRLTTNTVPQIVEKSADATTPWSRDDVIKARDAAYEAREKRSQEIEKATTETVNSEDTELNNTQNKATILNLKPKKNNKQSSIIVEKPKSVEKPKVEGIQLEIIKKSPTLGVEKESIVVVTQVKREATEPKVIKVVAINKTTKIEQDREIQRRGEGSTIPDDSPEVNNDIVVEKKPKSPYPTNFIIFKETH</sequence>
<reference evidence="2" key="1">
    <citation type="submission" date="2016-10" db="EMBL/GenBank/DDBJ databases">
        <authorList>
            <person name="de Groot N.N."/>
        </authorList>
    </citation>
    <scope>NUCLEOTIDE SEQUENCE</scope>
</reference>
<dbReference type="AlphaFoldDB" id="A0A1W1CB27"/>
<evidence type="ECO:0000313" key="2">
    <source>
        <dbReference type="EMBL" id="SFV62901.1"/>
    </source>
</evidence>
<feature type="region of interest" description="Disordered" evidence="1">
    <location>
        <begin position="167"/>
        <end position="186"/>
    </location>
</feature>
<protein>
    <submittedName>
        <fullName evidence="2">Uncharacterized protein</fullName>
    </submittedName>
</protein>